<evidence type="ECO:0000313" key="2">
    <source>
        <dbReference type="Proteomes" id="UP001222027"/>
    </source>
</evidence>
<gene>
    <name evidence="1" type="ORF">OPV22_016975</name>
</gene>
<name>A0AAV8QST7_ENSVE</name>
<organism evidence="1 2">
    <name type="scientific">Ensete ventricosum</name>
    <name type="common">Abyssinian banana</name>
    <name type="synonym">Musa ensete</name>
    <dbReference type="NCBI Taxonomy" id="4639"/>
    <lineage>
        <taxon>Eukaryota</taxon>
        <taxon>Viridiplantae</taxon>
        <taxon>Streptophyta</taxon>
        <taxon>Embryophyta</taxon>
        <taxon>Tracheophyta</taxon>
        <taxon>Spermatophyta</taxon>
        <taxon>Magnoliopsida</taxon>
        <taxon>Liliopsida</taxon>
        <taxon>Zingiberales</taxon>
        <taxon>Musaceae</taxon>
        <taxon>Ensete</taxon>
    </lineage>
</organism>
<sequence>MLVLEFSQLRHCLSQSFTHELKSDSFTNAKLHIIVSDDRIPGGNLFESKIARIDITELSLGLLEHHQQEQLKLQEAALDSWWRKTAVWLAPPEELVAEAGTSGCGKILASVQFLLKKLKQPLEAQLPELQQHRSALNTVERWVHPPGGHSSCGHCASLSASRGSFRRAQVLKPSIGQDSISQHQSLCSS</sequence>
<reference evidence="1 2" key="1">
    <citation type="submission" date="2022-12" db="EMBL/GenBank/DDBJ databases">
        <title>Chromosome-scale assembly of the Ensete ventricosum genome.</title>
        <authorList>
            <person name="Dussert Y."/>
            <person name="Stocks J."/>
            <person name="Wendawek A."/>
            <person name="Woldeyes F."/>
            <person name="Nichols R.A."/>
            <person name="Borrell J.S."/>
        </authorList>
    </citation>
    <scope>NUCLEOTIDE SEQUENCE [LARGE SCALE GENOMIC DNA]</scope>
    <source>
        <strain evidence="2">cv. Maze</strain>
        <tissue evidence="1">Seeds</tissue>
    </source>
</reference>
<proteinExistence type="predicted"/>
<dbReference type="Proteomes" id="UP001222027">
    <property type="component" value="Unassembled WGS sequence"/>
</dbReference>
<comment type="caution">
    <text evidence="1">The sequence shown here is derived from an EMBL/GenBank/DDBJ whole genome shotgun (WGS) entry which is preliminary data.</text>
</comment>
<evidence type="ECO:0000313" key="1">
    <source>
        <dbReference type="EMBL" id="KAJ8484490.1"/>
    </source>
</evidence>
<keyword evidence="2" id="KW-1185">Reference proteome</keyword>
<protein>
    <submittedName>
        <fullName evidence="1">Uncharacterized protein</fullName>
    </submittedName>
</protein>
<dbReference type="AlphaFoldDB" id="A0AAV8QST7"/>
<dbReference type="EMBL" id="JAQQAF010000005">
    <property type="protein sequence ID" value="KAJ8484490.1"/>
    <property type="molecule type" value="Genomic_DNA"/>
</dbReference>
<accession>A0AAV8QST7</accession>